<sequence length="75" mass="8503">MRKTDHDRAAASNRLWSNVLLLSFGLALLAFLVGIERQNWFHIRPASGTAQAMSYAADRPLIDDTRAKTNWMKTN</sequence>
<accession>A0A1I6JZP4</accession>
<dbReference type="Proteomes" id="UP000198824">
    <property type="component" value="Unassembled WGS sequence"/>
</dbReference>
<dbReference type="AlphaFoldDB" id="A0A1I6JZP4"/>
<dbReference type="EMBL" id="FOZG01000001">
    <property type="protein sequence ID" value="SFR84426.1"/>
    <property type="molecule type" value="Genomic_DNA"/>
</dbReference>
<protein>
    <submittedName>
        <fullName evidence="2">Uncharacterized protein</fullName>
    </submittedName>
</protein>
<evidence type="ECO:0000313" key="2">
    <source>
        <dbReference type="EMBL" id="SFR84426.1"/>
    </source>
</evidence>
<organism evidence="2 3">
    <name type="scientific">Sphingomonas jatrophae</name>
    <dbReference type="NCBI Taxonomy" id="1166337"/>
    <lineage>
        <taxon>Bacteria</taxon>
        <taxon>Pseudomonadati</taxon>
        <taxon>Pseudomonadota</taxon>
        <taxon>Alphaproteobacteria</taxon>
        <taxon>Sphingomonadales</taxon>
        <taxon>Sphingomonadaceae</taxon>
        <taxon>Sphingomonas</taxon>
    </lineage>
</organism>
<evidence type="ECO:0000256" key="1">
    <source>
        <dbReference type="SAM" id="Phobius"/>
    </source>
</evidence>
<keyword evidence="3" id="KW-1185">Reference proteome</keyword>
<name>A0A1I6JZP4_9SPHN</name>
<reference evidence="2 3" key="1">
    <citation type="submission" date="2016-10" db="EMBL/GenBank/DDBJ databases">
        <authorList>
            <person name="de Groot N.N."/>
        </authorList>
    </citation>
    <scope>NUCLEOTIDE SEQUENCE [LARGE SCALE GENOMIC DNA]</scope>
    <source>
        <strain evidence="2 3">S5-249</strain>
    </source>
</reference>
<dbReference type="OrthoDB" id="7585812at2"/>
<feature type="transmembrane region" description="Helical" evidence="1">
    <location>
        <begin position="15"/>
        <end position="35"/>
    </location>
</feature>
<keyword evidence="1" id="KW-1133">Transmembrane helix</keyword>
<dbReference type="RefSeq" id="WP_093311987.1">
    <property type="nucleotide sequence ID" value="NZ_FOZG01000001.1"/>
</dbReference>
<keyword evidence="1" id="KW-0812">Transmembrane</keyword>
<evidence type="ECO:0000313" key="3">
    <source>
        <dbReference type="Proteomes" id="UP000198824"/>
    </source>
</evidence>
<gene>
    <name evidence="2" type="ORF">SAMN05192580_1134</name>
</gene>
<proteinExistence type="predicted"/>
<keyword evidence="1" id="KW-0472">Membrane</keyword>